<dbReference type="PANTHER" id="PTHR42978:SF6">
    <property type="entry name" value="QUORUM-QUENCHING LACTONASE YTNP-RELATED"/>
    <property type="match status" value="1"/>
</dbReference>
<keyword evidence="3 6" id="KW-0378">Hydrolase</keyword>
<keyword evidence="7" id="KW-1185">Reference proteome</keyword>
<evidence type="ECO:0000256" key="4">
    <source>
        <dbReference type="ARBA" id="ARBA00022833"/>
    </source>
</evidence>
<keyword evidence="4" id="KW-0862">Zinc</keyword>
<sequence length="296" mass="33202">MQVKKIGDVTITRIQEYSGPTHAPSFLFPDLDRAALEENQSLMAPRHWIPHMNKLVVTIQLWVVHAGNDIIVVDTGVGNFKQRTDIPRMHMLNNLILEWLEAAGAPPEKVTHVALTHLHADHVGWNTHWVDNRWAPTFPNAKYYIPEADFRFCESGRNKVEGMDVFGASFDDSVMPIVKEGLAVMMRPGMEIADCLQVVDAAGHSPGQVAFRVRSQGEEAVFSGDIFHSPIQIVKPEINSGYCLYPDQARNTRYEFLKQTAKSGALMLPVHFGDPYFGYIRAEGDGFRFEPASWGA</sequence>
<evidence type="ECO:0000256" key="3">
    <source>
        <dbReference type="ARBA" id="ARBA00022801"/>
    </source>
</evidence>
<dbReference type="GO" id="GO:0046872">
    <property type="term" value="F:metal ion binding"/>
    <property type="evidence" value="ECO:0007669"/>
    <property type="project" value="UniProtKB-KW"/>
</dbReference>
<dbReference type="RefSeq" id="WP_180152953.1">
    <property type="nucleotide sequence ID" value="NZ_JACCEM010000001.1"/>
</dbReference>
<dbReference type="GO" id="GO:0016787">
    <property type="term" value="F:hydrolase activity"/>
    <property type="evidence" value="ECO:0007669"/>
    <property type="project" value="UniProtKB-KW"/>
</dbReference>
<accession>A0A853FT52</accession>
<gene>
    <name evidence="6" type="ORF">H0A72_00900</name>
</gene>
<dbReference type="SUPFAM" id="SSF56281">
    <property type="entry name" value="Metallo-hydrolase/oxidoreductase"/>
    <property type="match status" value="1"/>
</dbReference>
<evidence type="ECO:0000313" key="7">
    <source>
        <dbReference type="Proteomes" id="UP000559809"/>
    </source>
</evidence>
<dbReference type="EMBL" id="JACCEM010000001">
    <property type="protein sequence ID" value="NYT47858.1"/>
    <property type="molecule type" value="Genomic_DNA"/>
</dbReference>
<organism evidence="6 7">
    <name type="scientific">Parapusillimonas granuli</name>
    <dbReference type="NCBI Taxonomy" id="380911"/>
    <lineage>
        <taxon>Bacteria</taxon>
        <taxon>Pseudomonadati</taxon>
        <taxon>Pseudomonadota</taxon>
        <taxon>Betaproteobacteria</taxon>
        <taxon>Burkholderiales</taxon>
        <taxon>Alcaligenaceae</taxon>
        <taxon>Parapusillimonas</taxon>
    </lineage>
</organism>
<dbReference type="Pfam" id="PF00753">
    <property type="entry name" value="Lactamase_B"/>
    <property type="match status" value="1"/>
</dbReference>
<evidence type="ECO:0000256" key="1">
    <source>
        <dbReference type="ARBA" id="ARBA00007749"/>
    </source>
</evidence>
<dbReference type="InterPro" id="IPR001279">
    <property type="entry name" value="Metallo-B-lactamas"/>
</dbReference>
<dbReference type="SMART" id="SM00849">
    <property type="entry name" value="Lactamase_B"/>
    <property type="match status" value="1"/>
</dbReference>
<reference evidence="6 7" key="1">
    <citation type="submission" date="2020-07" db="EMBL/GenBank/DDBJ databases">
        <title>Taxonomic revisions and descriptions of new bacterial species based on genomic comparisons in the high-G+C-content subgroup of the family Alcaligenaceae.</title>
        <authorList>
            <person name="Szabo A."/>
            <person name="Felfoldi T."/>
        </authorList>
    </citation>
    <scope>NUCLEOTIDE SEQUENCE [LARGE SCALE GENOMIC DNA]</scope>
    <source>
        <strain evidence="6 7">LMG 24012</strain>
    </source>
</reference>
<dbReference type="PANTHER" id="PTHR42978">
    <property type="entry name" value="QUORUM-QUENCHING LACTONASE YTNP-RELATED-RELATED"/>
    <property type="match status" value="1"/>
</dbReference>
<dbReference type="AlphaFoldDB" id="A0A853FT52"/>
<evidence type="ECO:0000259" key="5">
    <source>
        <dbReference type="SMART" id="SM00849"/>
    </source>
</evidence>
<dbReference type="InterPro" id="IPR036866">
    <property type="entry name" value="RibonucZ/Hydroxyglut_hydro"/>
</dbReference>
<protein>
    <submittedName>
        <fullName evidence="6">MBL fold metallo-hydrolase</fullName>
    </submittedName>
</protein>
<evidence type="ECO:0000313" key="6">
    <source>
        <dbReference type="EMBL" id="NYT47858.1"/>
    </source>
</evidence>
<dbReference type="CDD" id="cd16277">
    <property type="entry name" value="metallo-hydrolase-like_MBL-fold"/>
    <property type="match status" value="1"/>
</dbReference>
<dbReference type="Proteomes" id="UP000559809">
    <property type="component" value="Unassembled WGS sequence"/>
</dbReference>
<comment type="similarity">
    <text evidence="1">Belongs to the metallo-beta-lactamase superfamily.</text>
</comment>
<comment type="caution">
    <text evidence="6">The sequence shown here is derived from an EMBL/GenBank/DDBJ whole genome shotgun (WGS) entry which is preliminary data.</text>
</comment>
<evidence type="ECO:0000256" key="2">
    <source>
        <dbReference type="ARBA" id="ARBA00022723"/>
    </source>
</evidence>
<name>A0A853FT52_9BURK</name>
<dbReference type="InterPro" id="IPR051013">
    <property type="entry name" value="MBL_superfamily_lactonases"/>
</dbReference>
<dbReference type="Gene3D" id="3.60.15.10">
    <property type="entry name" value="Ribonuclease Z/Hydroxyacylglutathione hydrolase-like"/>
    <property type="match status" value="1"/>
</dbReference>
<feature type="domain" description="Metallo-beta-lactamase" evidence="5">
    <location>
        <begin position="58"/>
        <end position="271"/>
    </location>
</feature>
<keyword evidence="2" id="KW-0479">Metal-binding</keyword>
<proteinExistence type="inferred from homology"/>